<keyword evidence="5" id="KW-1185">Reference proteome</keyword>
<feature type="domain" description="Protein YTP1-like C-terminal" evidence="3">
    <location>
        <begin position="199"/>
        <end position="484"/>
    </location>
</feature>
<sequence>MIFAWVVILPVAVMLSLVGSRFTIPWQFGFTITHAVGLLFVIMYKADTPDLYPHNAHHNIGWIATGLVPAQIIIGLAEHMAASVRRRSLRRAHLASAEERCYFIPDGEYRISSESCQGIESSTGNLPSSWDTTLQCREQDWDKECDSNDAQLSQSKLNLFRMHILRQLAVKVSWLVSSRTWRYFDLLYRITDRIILPFGFVVVTTGVATFGRFFEDRAIFSGLAHWIKGGVFFWLGLFTLGRWCGSFAELGWAWNARPRAKWNKWYPSTEFVESALIFLYGSTNIFLEHLGRWGGDWTAQDLQHLAITILFIGGGLCGMLVESTFIRVLLNMTASQVSMVPINHESAHEEQQQPDTYEFSLNPIPALVILLVGIIMSSHHQSSHISTTVHRQWGNLLLGASFTRTLTYLLIYLRPPKSTLPSRPPTELLAAFGLIAGGIVFMASSSDTIQAIIDYDLDAMFIYTMTMGLVALLMAWEVLVLALKGWAAHCERRLDPS</sequence>
<feature type="transmembrane region" description="Helical" evidence="1">
    <location>
        <begin position="359"/>
        <end position="376"/>
    </location>
</feature>
<feature type="domain" description="DUF2427" evidence="2">
    <location>
        <begin position="1"/>
        <end position="79"/>
    </location>
</feature>
<feature type="transmembrane region" description="Helical" evidence="1">
    <location>
        <begin position="226"/>
        <end position="244"/>
    </location>
</feature>
<keyword evidence="1" id="KW-0812">Transmembrane</keyword>
<protein>
    <recommendedName>
        <fullName evidence="6">Protein YTP1-like C-terminal domain-containing protein</fullName>
    </recommendedName>
</protein>
<accession>A0A2C5XT09</accession>
<proteinExistence type="predicted"/>
<feature type="transmembrane region" description="Helical" evidence="1">
    <location>
        <begin position="460"/>
        <end position="483"/>
    </location>
</feature>
<dbReference type="STRING" id="1399860.A0A2C5XT09"/>
<evidence type="ECO:0008006" key="6">
    <source>
        <dbReference type="Google" id="ProtNLM"/>
    </source>
</evidence>
<evidence type="ECO:0000259" key="3">
    <source>
        <dbReference type="Pfam" id="PF10355"/>
    </source>
</evidence>
<evidence type="ECO:0000259" key="2">
    <source>
        <dbReference type="Pfam" id="PF10348"/>
    </source>
</evidence>
<dbReference type="Pfam" id="PF10348">
    <property type="entry name" value="DUF2427"/>
    <property type="match status" value="1"/>
</dbReference>
<name>A0A2C5XT09_9HYPO</name>
<dbReference type="PANTHER" id="PTHR31685">
    <property type="entry name" value="INTEGRAL MEMBRANE PROTEIN (AFU_ORTHOLOGUE AFUA_6G12730)-RELATED"/>
    <property type="match status" value="1"/>
</dbReference>
<dbReference type="InterPro" id="IPR018825">
    <property type="entry name" value="DUF2427"/>
</dbReference>
<evidence type="ECO:0000313" key="5">
    <source>
        <dbReference type="Proteomes" id="UP000226192"/>
    </source>
</evidence>
<dbReference type="InterPro" id="IPR018827">
    <property type="entry name" value="YTP1_C"/>
</dbReference>
<feature type="transmembrane region" description="Helical" evidence="1">
    <location>
        <begin position="194"/>
        <end position="214"/>
    </location>
</feature>
<evidence type="ECO:0000256" key="1">
    <source>
        <dbReference type="SAM" id="Phobius"/>
    </source>
</evidence>
<dbReference type="Proteomes" id="UP000226192">
    <property type="component" value="Unassembled WGS sequence"/>
</dbReference>
<dbReference type="PANTHER" id="PTHR31685:SF3">
    <property type="entry name" value="INTEGRAL MEMBRANE PROTEIN (AFU_ORTHOLOGUE AFUA_6G12730)"/>
    <property type="match status" value="1"/>
</dbReference>
<keyword evidence="1" id="KW-1133">Transmembrane helix</keyword>
<feature type="transmembrane region" description="Helical" evidence="1">
    <location>
        <begin position="307"/>
        <end position="330"/>
    </location>
</feature>
<feature type="transmembrane region" description="Helical" evidence="1">
    <location>
        <begin position="60"/>
        <end position="81"/>
    </location>
</feature>
<dbReference type="Pfam" id="PF10355">
    <property type="entry name" value="Ytp1"/>
    <property type="match status" value="1"/>
</dbReference>
<organism evidence="4 5">
    <name type="scientific">Ophiocordyceps australis</name>
    <dbReference type="NCBI Taxonomy" id="1399860"/>
    <lineage>
        <taxon>Eukaryota</taxon>
        <taxon>Fungi</taxon>
        <taxon>Dikarya</taxon>
        <taxon>Ascomycota</taxon>
        <taxon>Pezizomycotina</taxon>
        <taxon>Sordariomycetes</taxon>
        <taxon>Hypocreomycetidae</taxon>
        <taxon>Hypocreales</taxon>
        <taxon>Ophiocordycipitaceae</taxon>
        <taxon>Ophiocordyceps</taxon>
    </lineage>
</organism>
<keyword evidence="1" id="KW-0472">Membrane</keyword>
<reference evidence="4 5" key="1">
    <citation type="submission" date="2017-06" db="EMBL/GenBank/DDBJ databases">
        <title>Ant-infecting Ophiocordyceps genomes reveal a high diversity of potential behavioral manipulation genes and a possible major role for enterotoxins.</title>
        <authorList>
            <person name="De Bekker C."/>
            <person name="Evans H.C."/>
            <person name="Brachmann A."/>
            <person name="Hughes D.P."/>
        </authorList>
    </citation>
    <scope>NUCLEOTIDE SEQUENCE [LARGE SCALE GENOMIC DNA]</scope>
    <source>
        <strain evidence="4 5">Map64</strain>
    </source>
</reference>
<dbReference type="EMBL" id="NJET01000418">
    <property type="protein sequence ID" value="PHH58533.1"/>
    <property type="molecule type" value="Genomic_DNA"/>
</dbReference>
<evidence type="ECO:0000313" key="4">
    <source>
        <dbReference type="EMBL" id="PHH58533.1"/>
    </source>
</evidence>
<gene>
    <name evidence="4" type="ORF">CDD81_5435</name>
</gene>
<dbReference type="AlphaFoldDB" id="A0A2C5XT09"/>
<comment type="caution">
    <text evidence="4">The sequence shown here is derived from an EMBL/GenBank/DDBJ whole genome shotgun (WGS) entry which is preliminary data.</text>
</comment>
<feature type="transmembrane region" description="Helical" evidence="1">
    <location>
        <begin position="396"/>
        <end position="413"/>
    </location>
</feature>
<dbReference type="OrthoDB" id="4005299at2759"/>
<feature type="transmembrane region" description="Helical" evidence="1">
    <location>
        <begin position="265"/>
        <end position="287"/>
    </location>
</feature>
<feature type="transmembrane region" description="Helical" evidence="1">
    <location>
        <begin position="425"/>
        <end position="445"/>
    </location>
</feature>